<gene>
    <name evidence="1" type="ORF">LTR97_007121</name>
</gene>
<comment type="caution">
    <text evidence="1">The sequence shown here is derived from an EMBL/GenBank/DDBJ whole genome shotgun (WGS) entry which is preliminary data.</text>
</comment>
<name>A0AAN7W975_9PEZI</name>
<dbReference type="InterPro" id="IPR036047">
    <property type="entry name" value="F-box-like_dom_sf"/>
</dbReference>
<evidence type="ECO:0000313" key="2">
    <source>
        <dbReference type="Proteomes" id="UP001310594"/>
    </source>
</evidence>
<sequence length="227" mass="25233">MKRTKVGSAQATRTMATRSMARTSAFNGPFKIPELLEMLLLALPMRDLQRARAVCKFWKESVDCSIKIKRALFLEPGGIADVTNDCSDVGLSASIESAVIAPHLQTSIHCKGDLYRHHPLSIRPMIDNKGGQSLPFPNETLVRHANHSLRDVFLIQPPNITRKGAVVMVRVTAIKKLLCDPEILFDLDDAETFGTLYDRLERTDRLDDVVIGKGKLLWAWTVPSGSV</sequence>
<organism evidence="1 2">
    <name type="scientific">Elasticomyces elasticus</name>
    <dbReference type="NCBI Taxonomy" id="574655"/>
    <lineage>
        <taxon>Eukaryota</taxon>
        <taxon>Fungi</taxon>
        <taxon>Dikarya</taxon>
        <taxon>Ascomycota</taxon>
        <taxon>Pezizomycotina</taxon>
        <taxon>Dothideomycetes</taxon>
        <taxon>Dothideomycetidae</taxon>
        <taxon>Mycosphaerellales</taxon>
        <taxon>Teratosphaeriaceae</taxon>
        <taxon>Elasticomyces</taxon>
    </lineage>
</organism>
<dbReference type="SUPFAM" id="SSF81383">
    <property type="entry name" value="F-box domain"/>
    <property type="match status" value="1"/>
</dbReference>
<protein>
    <recommendedName>
        <fullName evidence="3">F-box domain-containing protein</fullName>
    </recommendedName>
</protein>
<evidence type="ECO:0008006" key="3">
    <source>
        <dbReference type="Google" id="ProtNLM"/>
    </source>
</evidence>
<proteinExistence type="predicted"/>
<dbReference type="Proteomes" id="UP001310594">
    <property type="component" value="Unassembled WGS sequence"/>
</dbReference>
<evidence type="ECO:0000313" key="1">
    <source>
        <dbReference type="EMBL" id="KAK5698160.1"/>
    </source>
</evidence>
<dbReference type="EMBL" id="JAVRQU010000010">
    <property type="protein sequence ID" value="KAK5698160.1"/>
    <property type="molecule type" value="Genomic_DNA"/>
</dbReference>
<reference evidence="1" key="1">
    <citation type="submission" date="2023-08" db="EMBL/GenBank/DDBJ databases">
        <title>Black Yeasts Isolated from many extreme environments.</title>
        <authorList>
            <person name="Coleine C."/>
            <person name="Stajich J.E."/>
            <person name="Selbmann L."/>
        </authorList>
    </citation>
    <scope>NUCLEOTIDE SEQUENCE</scope>
    <source>
        <strain evidence="1">CCFEE 5810</strain>
    </source>
</reference>
<accession>A0AAN7W975</accession>
<dbReference type="AlphaFoldDB" id="A0AAN7W975"/>